<evidence type="ECO:0000313" key="2">
    <source>
        <dbReference type="EMBL" id="UOO89425.1"/>
    </source>
</evidence>
<dbReference type="EMBL" id="CP091511">
    <property type="protein sequence ID" value="UOO89425.1"/>
    <property type="molecule type" value="Genomic_DNA"/>
</dbReference>
<name>A0ABY4E0Z6_9NEIS</name>
<organism evidence="2 3">
    <name type="scientific">Vitreoscilla massiliensis</name>
    <dbReference type="NCBI Taxonomy" id="1689272"/>
    <lineage>
        <taxon>Bacteria</taxon>
        <taxon>Pseudomonadati</taxon>
        <taxon>Pseudomonadota</taxon>
        <taxon>Betaproteobacteria</taxon>
        <taxon>Neisseriales</taxon>
        <taxon>Neisseriaceae</taxon>
        <taxon>Vitreoscilla</taxon>
    </lineage>
</organism>
<reference evidence="2 3" key="1">
    <citation type="journal article" date="2022" name="Res Sq">
        <title>Evolution of multicellular longitudinally dividing oral cavity symbionts (Neisseriaceae).</title>
        <authorList>
            <person name="Nyongesa S."/>
            <person name="Weber P."/>
            <person name="Bernet E."/>
            <person name="Pullido F."/>
            <person name="Nieckarz M."/>
            <person name="Delaby M."/>
            <person name="Nieves C."/>
            <person name="Viehboeck T."/>
            <person name="Krause N."/>
            <person name="Rivera-Millot A."/>
            <person name="Nakamura A."/>
            <person name="Vischer N."/>
            <person name="VanNieuwenhze M."/>
            <person name="Brun Y."/>
            <person name="Cava F."/>
            <person name="Bulgheresi S."/>
            <person name="Veyrier F."/>
        </authorList>
    </citation>
    <scope>NUCLEOTIDE SEQUENCE [LARGE SCALE GENOMIC DNA]</scope>
    <source>
        <strain evidence="2 3">SN4</strain>
    </source>
</reference>
<dbReference type="Pfam" id="PF11563">
    <property type="entry name" value="Protoglobin"/>
    <property type="match status" value="1"/>
</dbReference>
<dbReference type="RefSeq" id="WP_058357121.1">
    <property type="nucleotide sequence ID" value="NZ_CABKVG010000010.1"/>
</dbReference>
<proteinExistence type="predicted"/>
<accession>A0ABY4E0Z6</accession>
<protein>
    <submittedName>
        <fullName evidence="2">Protoglobin domain-containing protein</fullName>
    </submittedName>
</protein>
<keyword evidence="3" id="KW-1185">Reference proteome</keyword>
<evidence type="ECO:0000259" key="1">
    <source>
        <dbReference type="Pfam" id="PF11563"/>
    </source>
</evidence>
<gene>
    <name evidence="2" type="ORF">LVJ82_00110</name>
</gene>
<dbReference type="InterPro" id="IPR009050">
    <property type="entry name" value="Globin-like_sf"/>
</dbReference>
<dbReference type="InterPro" id="IPR012292">
    <property type="entry name" value="Globin/Proto"/>
</dbReference>
<dbReference type="InterPro" id="IPR039379">
    <property type="entry name" value="Protoglobin_sensor_dom"/>
</dbReference>
<dbReference type="Gene3D" id="1.10.490.10">
    <property type="entry name" value="Globins"/>
    <property type="match status" value="1"/>
</dbReference>
<dbReference type="InterPro" id="IPR044398">
    <property type="entry name" value="Globin-sensor_dom"/>
</dbReference>
<evidence type="ECO:0000313" key="3">
    <source>
        <dbReference type="Proteomes" id="UP000832011"/>
    </source>
</evidence>
<dbReference type="CDD" id="cd01068">
    <property type="entry name" value="globin_sensor"/>
    <property type="match status" value="1"/>
</dbReference>
<dbReference type="Proteomes" id="UP000832011">
    <property type="component" value="Chromosome"/>
</dbReference>
<sequence length="184" mass="21064">MSLNINTANDADLAEFLSHNGFCDADAACLVALHPHISPFLPQLTESFYERILASDAMRPFVIDRVDSLKETHLRWMNMLFSGPFDDQFVQIHQHIGEVHLKQKIPPLFVASSMAYLRAEMPKLFTPELLAKFPQYDYAFCTAALLRLIDTCQFLVDRTYYRSLMELLGISPKLFLRLMTSASK</sequence>
<feature type="domain" description="Globin-sensor" evidence="1">
    <location>
        <begin position="10"/>
        <end position="155"/>
    </location>
</feature>
<dbReference type="SUPFAM" id="SSF46458">
    <property type="entry name" value="Globin-like"/>
    <property type="match status" value="1"/>
</dbReference>